<feature type="transmembrane region" description="Helical" evidence="2">
    <location>
        <begin position="251"/>
        <end position="271"/>
    </location>
</feature>
<dbReference type="Pfam" id="PF25044">
    <property type="entry name" value="DUF7789"/>
    <property type="match status" value="2"/>
</dbReference>
<organism evidence="4 5">
    <name type="scientific">Strongylocentrotus purpuratus</name>
    <name type="common">Purple sea urchin</name>
    <dbReference type="NCBI Taxonomy" id="7668"/>
    <lineage>
        <taxon>Eukaryota</taxon>
        <taxon>Metazoa</taxon>
        <taxon>Echinodermata</taxon>
        <taxon>Eleutherozoa</taxon>
        <taxon>Echinozoa</taxon>
        <taxon>Echinoidea</taxon>
        <taxon>Euechinoidea</taxon>
        <taxon>Echinacea</taxon>
        <taxon>Camarodonta</taxon>
        <taxon>Echinidea</taxon>
        <taxon>Strongylocentrotidae</taxon>
        <taxon>Strongylocentrotus</taxon>
    </lineage>
</organism>
<dbReference type="EnsemblMetazoa" id="XM_030987281">
    <property type="protein sequence ID" value="XP_030843141"/>
    <property type="gene ID" value="LOC100889665"/>
</dbReference>
<evidence type="ECO:0000259" key="3">
    <source>
        <dbReference type="Pfam" id="PF25044"/>
    </source>
</evidence>
<protein>
    <recommendedName>
        <fullName evidence="3">DUF7789 domain-containing protein</fullName>
    </recommendedName>
</protein>
<dbReference type="InParanoid" id="A0A7M7NXC9"/>
<dbReference type="KEGG" id="spu:100889665"/>
<dbReference type="PANTHER" id="PTHR39299:SF1">
    <property type="entry name" value="TRANSMEMBRANE PROTEIN"/>
    <property type="match status" value="1"/>
</dbReference>
<keyword evidence="2" id="KW-0812">Transmembrane</keyword>
<reference evidence="5" key="1">
    <citation type="submission" date="2015-02" db="EMBL/GenBank/DDBJ databases">
        <title>Genome sequencing for Strongylocentrotus purpuratus.</title>
        <authorList>
            <person name="Murali S."/>
            <person name="Liu Y."/>
            <person name="Vee V."/>
            <person name="English A."/>
            <person name="Wang M."/>
            <person name="Skinner E."/>
            <person name="Han Y."/>
            <person name="Muzny D.M."/>
            <person name="Worley K.C."/>
            <person name="Gibbs R.A."/>
        </authorList>
    </citation>
    <scope>NUCLEOTIDE SEQUENCE</scope>
</reference>
<dbReference type="Proteomes" id="UP000007110">
    <property type="component" value="Unassembled WGS sequence"/>
</dbReference>
<keyword evidence="2" id="KW-0472">Membrane</keyword>
<dbReference type="AlphaFoldDB" id="A0A7M7NXC9"/>
<feature type="compositionally biased region" description="Polar residues" evidence="1">
    <location>
        <begin position="388"/>
        <end position="398"/>
    </location>
</feature>
<evidence type="ECO:0000256" key="2">
    <source>
        <dbReference type="SAM" id="Phobius"/>
    </source>
</evidence>
<dbReference type="PANTHER" id="PTHR39299">
    <property type="entry name" value="TRANSMEMBRANE PROTEIN"/>
    <property type="match status" value="1"/>
</dbReference>
<feature type="region of interest" description="Disordered" evidence="1">
    <location>
        <begin position="381"/>
        <end position="416"/>
    </location>
</feature>
<feature type="transmembrane region" description="Helical" evidence="2">
    <location>
        <begin position="172"/>
        <end position="191"/>
    </location>
</feature>
<dbReference type="OrthoDB" id="2448307at2759"/>
<name>A0A7M7NXC9_STRPU</name>
<sequence length="416" mass="47341">MAAVETRRVKNGGEGSHRRQERPVTFAEFGLDLKPYFTEFKDHDRPSTFAEFGVDVERDRPTVDTLVGPYRKFSKLNREEKIFLTTCLLTILATLGLTADRVAIVEAASDDFTFAILLLINILFCLFYVVNGVLGEHAYELFVFAFSMSVIFVYCITNFLETSDDSVELARLIIVCIFFPFQIGYSITMGVKYKRAKNLIFRTVGANLYLQDLCGNMYLFVDLLKVDLQLETSMVILVLDDGININGFEKIVLSLGLPLGLMWNILGFLALRFENRILVVLFLATGWILPAFITYKFIDLSMRWEEWPTKADKLLPTCIIVCGILGLIIRVFLVVVCVHLTMNFGHGLGEKVYGARKRTDTTDNLTTPPVRRRTRSRRYLPSRPFSWPQFSLSSSRQQPKPFPLDRLAERSLSGVG</sequence>
<keyword evidence="2" id="KW-1133">Transmembrane helix</keyword>
<reference evidence="4" key="2">
    <citation type="submission" date="2021-01" db="UniProtKB">
        <authorList>
            <consortium name="EnsemblMetazoa"/>
        </authorList>
    </citation>
    <scope>IDENTIFICATION</scope>
</reference>
<feature type="transmembrane region" description="Helical" evidence="2">
    <location>
        <begin position="82"/>
        <end position="100"/>
    </location>
</feature>
<evidence type="ECO:0000256" key="1">
    <source>
        <dbReference type="SAM" id="MobiDB-lite"/>
    </source>
</evidence>
<feature type="transmembrane region" description="Helical" evidence="2">
    <location>
        <begin position="112"/>
        <end position="134"/>
    </location>
</feature>
<feature type="region of interest" description="Disordered" evidence="1">
    <location>
        <begin position="1"/>
        <end position="20"/>
    </location>
</feature>
<dbReference type="OMA" id="RERMFAP"/>
<accession>A0A7M7NXC9</accession>
<feature type="transmembrane region" description="Helical" evidence="2">
    <location>
        <begin position="141"/>
        <end position="160"/>
    </location>
</feature>
<dbReference type="InterPro" id="IPR056691">
    <property type="entry name" value="DUF7789"/>
</dbReference>
<feature type="domain" description="DUF7789" evidence="3">
    <location>
        <begin position="204"/>
        <end position="338"/>
    </location>
</feature>
<dbReference type="GeneID" id="100889665"/>
<evidence type="ECO:0000313" key="4">
    <source>
        <dbReference type="EnsemblMetazoa" id="XP_030843141"/>
    </source>
</evidence>
<keyword evidence="5" id="KW-1185">Reference proteome</keyword>
<dbReference type="RefSeq" id="XP_030843141.1">
    <property type="nucleotide sequence ID" value="XM_030987281.1"/>
</dbReference>
<proteinExistence type="predicted"/>
<feature type="domain" description="DUF7789" evidence="3">
    <location>
        <begin position="67"/>
        <end position="183"/>
    </location>
</feature>
<feature type="transmembrane region" description="Helical" evidence="2">
    <location>
        <begin position="277"/>
        <end position="298"/>
    </location>
</feature>
<evidence type="ECO:0000313" key="5">
    <source>
        <dbReference type="Proteomes" id="UP000007110"/>
    </source>
</evidence>
<feature type="transmembrane region" description="Helical" evidence="2">
    <location>
        <begin position="318"/>
        <end position="342"/>
    </location>
</feature>